<evidence type="ECO:0000313" key="4">
    <source>
        <dbReference type="EMBL" id="GES85981.1"/>
    </source>
</evidence>
<evidence type="ECO:0000313" key="5">
    <source>
        <dbReference type="Proteomes" id="UP000615446"/>
    </source>
</evidence>
<dbReference type="InterPro" id="IPR050602">
    <property type="entry name" value="Malonyl-ACP_OMT"/>
</dbReference>
<evidence type="ECO:0000256" key="1">
    <source>
        <dbReference type="ARBA" id="ARBA00022603"/>
    </source>
</evidence>
<dbReference type="EMBL" id="BLAL01000160">
    <property type="protein sequence ID" value="GES85981.1"/>
    <property type="molecule type" value="Genomic_DNA"/>
</dbReference>
<dbReference type="PANTHER" id="PTHR13090">
    <property type="entry name" value="ARGININE-HYDROXYLASE NDUFAF5, MITOCHONDRIAL"/>
    <property type="match status" value="1"/>
</dbReference>
<comment type="caution">
    <text evidence="4">The sequence shown here is derived from an EMBL/GenBank/DDBJ whole genome shotgun (WGS) entry which is preliminary data.</text>
</comment>
<dbReference type="SUPFAM" id="SSF53335">
    <property type="entry name" value="S-adenosyl-L-methionine-dependent methyltransferases"/>
    <property type="match status" value="1"/>
</dbReference>
<dbReference type="GO" id="GO:0032981">
    <property type="term" value="P:mitochondrial respiratory chain complex I assembly"/>
    <property type="evidence" value="ECO:0007669"/>
    <property type="project" value="TreeGrafter"/>
</dbReference>
<dbReference type="GO" id="GO:0008757">
    <property type="term" value="F:S-adenosylmethionine-dependent methyltransferase activity"/>
    <property type="evidence" value="ECO:0007669"/>
    <property type="project" value="InterPro"/>
</dbReference>
<accession>A0A8H3LHL3</accession>
<keyword evidence="1 4" id="KW-0489">Methyltransferase</keyword>
<dbReference type="Gene3D" id="3.40.50.150">
    <property type="entry name" value="Vaccinia Virus protein VP39"/>
    <property type="match status" value="1"/>
</dbReference>
<dbReference type="OrthoDB" id="16816at2759"/>
<organism evidence="4 5">
    <name type="scientific">Rhizophagus clarus</name>
    <dbReference type="NCBI Taxonomy" id="94130"/>
    <lineage>
        <taxon>Eukaryota</taxon>
        <taxon>Fungi</taxon>
        <taxon>Fungi incertae sedis</taxon>
        <taxon>Mucoromycota</taxon>
        <taxon>Glomeromycotina</taxon>
        <taxon>Glomeromycetes</taxon>
        <taxon>Glomerales</taxon>
        <taxon>Glomeraceae</taxon>
        <taxon>Rhizophagus</taxon>
    </lineage>
</organism>
<reference evidence="4" key="1">
    <citation type="submission" date="2019-10" db="EMBL/GenBank/DDBJ databases">
        <title>Conservation and host-specific expression of non-tandemly repeated heterogenous ribosome RNA gene in arbuscular mycorrhizal fungi.</title>
        <authorList>
            <person name="Maeda T."/>
            <person name="Kobayashi Y."/>
            <person name="Nakagawa T."/>
            <person name="Ezawa T."/>
            <person name="Yamaguchi K."/>
            <person name="Bino T."/>
            <person name="Nishimoto Y."/>
            <person name="Shigenobu S."/>
            <person name="Kawaguchi M."/>
        </authorList>
    </citation>
    <scope>NUCLEOTIDE SEQUENCE</scope>
    <source>
        <strain evidence="4">HR1</strain>
    </source>
</reference>
<proteinExistence type="predicted"/>
<dbReference type="GO" id="GO:0005739">
    <property type="term" value="C:mitochondrion"/>
    <property type="evidence" value="ECO:0007669"/>
    <property type="project" value="TreeGrafter"/>
</dbReference>
<keyword evidence="2 4" id="KW-0808">Transferase</keyword>
<gene>
    <name evidence="4" type="ORF">RCL2_001306100</name>
</gene>
<name>A0A8H3LHL3_9GLOM</name>
<dbReference type="CDD" id="cd02440">
    <property type="entry name" value="AdoMet_MTases"/>
    <property type="match status" value="1"/>
</dbReference>
<dbReference type="InterPro" id="IPR029063">
    <property type="entry name" value="SAM-dependent_MTases_sf"/>
</dbReference>
<dbReference type="AlphaFoldDB" id="A0A8H3LHL3"/>
<dbReference type="Pfam" id="PF08241">
    <property type="entry name" value="Methyltransf_11"/>
    <property type="match status" value="1"/>
</dbReference>
<sequence>MLQKSFSLHRTIFSVKLFSFIKKYSTTSNQQPKSSAFTVFNRETKRMQRDRSSINIEESRKVDYLKDEIAYRMVDRLLDIKRKFNTIVDLGSGCGHIIKHIDKDMMKKLIMCDMSSKMLERDKDINYEVDVERMVVDEELLPFEENSLEAVISNLSLHWVNDLPGAMIQIQRSLKPDGVFIASILGGDTLFELRTSFQLAESEREGGISPRISPMTNTRDIGSLLSRAGFNLTTIDTDDVVVSYPSMFELIQDLRSMGESNAVLARRSFLKRDTLLAASAIYKELYGNPDGSIPATFQIIYMIGWKPDISQPKPLPRGSGQVSLKETLKSGIDKNFLKCNEQLYNSMKFIRLCNEIQSIAELLTTEILTLMI</sequence>
<dbReference type="Proteomes" id="UP000615446">
    <property type="component" value="Unassembled WGS sequence"/>
</dbReference>
<dbReference type="PANTHER" id="PTHR13090:SF1">
    <property type="entry name" value="ARGININE-HYDROXYLASE NDUFAF5, MITOCHONDRIAL"/>
    <property type="match status" value="1"/>
</dbReference>
<evidence type="ECO:0000256" key="2">
    <source>
        <dbReference type="ARBA" id="ARBA00022679"/>
    </source>
</evidence>
<protein>
    <submittedName>
        <fullName evidence="4">S-adenosyl-L-methionine-dependent methyltransferase</fullName>
    </submittedName>
</protein>
<dbReference type="GO" id="GO:0032259">
    <property type="term" value="P:methylation"/>
    <property type="evidence" value="ECO:0007669"/>
    <property type="project" value="UniProtKB-KW"/>
</dbReference>
<evidence type="ECO:0000259" key="3">
    <source>
        <dbReference type="Pfam" id="PF08241"/>
    </source>
</evidence>
<dbReference type="InterPro" id="IPR013216">
    <property type="entry name" value="Methyltransf_11"/>
</dbReference>
<feature type="domain" description="Methyltransferase type 11" evidence="3">
    <location>
        <begin position="88"/>
        <end position="181"/>
    </location>
</feature>